<evidence type="ECO:0000313" key="8">
    <source>
        <dbReference type="EMBL" id="RDX92926.1"/>
    </source>
</evidence>
<dbReference type="InterPro" id="IPR005691">
    <property type="entry name" value="Tic20"/>
</dbReference>
<name>A0A371GR31_MUCPR</name>
<evidence type="ECO:0000256" key="4">
    <source>
        <dbReference type="ARBA" id="ARBA00022780"/>
    </source>
</evidence>
<keyword evidence="3 7" id="KW-0812">Transmembrane</keyword>
<evidence type="ECO:0000313" key="9">
    <source>
        <dbReference type="Proteomes" id="UP000257109"/>
    </source>
</evidence>
<feature type="transmembrane region" description="Helical" evidence="7">
    <location>
        <begin position="6"/>
        <end position="23"/>
    </location>
</feature>
<comment type="subcellular location">
    <subcellularLocation>
        <location evidence="1">Plastid</location>
        <location evidence="1">Chloroplast inner membrane</location>
        <topology evidence="1">Multi-pass membrane protein</topology>
    </subcellularLocation>
    <subcellularLocation>
        <location evidence="7">Plastid</location>
        <location evidence="7">Chloroplast membrane</location>
        <topology evidence="7">Multi-pass membrane protein</topology>
    </subcellularLocation>
</comment>
<keyword evidence="4" id="KW-1001">Plastid inner membrane</keyword>
<keyword evidence="7" id="KW-0934">Plastid</keyword>
<evidence type="ECO:0000256" key="5">
    <source>
        <dbReference type="ARBA" id="ARBA00022989"/>
    </source>
</evidence>
<dbReference type="PANTHER" id="PTHR33510:SF12">
    <property type="entry name" value="PROTEIN TIC 20-IV, CHLOROPLASTIC"/>
    <property type="match status" value="1"/>
</dbReference>
<evidence type="ECO:0000256" key="3">
    <source>
        <dbReference type="ARBA" id="ARBA00022692"/>
    </source>
</evidence>
<evidence type="ECO:0000256" key="7">
    <source>
        <dbReference type="RuleBase" id="RU367003"/>
    </source>
</evidence>
<feature type="non-terminal residue" evidence="8">
    <location>
        <position position="1"/>
    </location>
</feature>
<dbReference type="EMBL" id="QJKJ01004738">
    <property type="protein sequence ID" value="RDX92926.1"/>
    <property type="molecule type" value="Genomic_DNA"/>
</dbReference>
<evidence type="ECO:0000256" key="6">
    <source>
        <dbReference type="ARBA" id="ARBA00023136"/>
    </source>
</evidence>
<keyword evidence="7" id="KW-0150">Chloroplast</keyword>
<organism evidence="8 9">
    <name type="scientific">Mucuna pruriens</name>
    <name type="common">Velvet bean</name>
    <name type="synonym">Dolichos pruriens</name>
    <dbReference type="NCBI Taxonomy" id="157652"/>
    <lineage>
        <taxon>Eukaryota</taxon>
        <taxon>Viridiplantae</taxon>
        <taxon>Streptophyta</taxon>
        <taxon>Embryophyta</taxon>
        <taxon>Tracheophyta</taxon>
        <taxon>Spermatophyta</taxon>
        <taxon>Magnoliopsida</taxon>
        <taxon>eudicotyledons</taxon>
        <taxon>Gunneridae</taxon>
        <taxon>Pentapetalae</taxon>
        <taxon>rosids</taxon>
        <taxon>fabids</taxon>
        <taxon>Fabales</taxon>
        <taxon>Fabaceae</taxon>
        <taxon>Papilionoideae</taxon>
        <taxon>50 kb inversion clade</taxon>
        <taxon>NPAAA clade</taxon>
        <taxon>indigoferoid/millettioid clade</taxon>
        <taxon>Phaseoleae</taxon>
        <taxon>Mucuna</taxon>
    </lineage>
</organism>
<dbReference type="PANTHER" id="PTHR33510">
    <property type="entry name" value="PROTEIN TIC 20-II, CHLOROPLASTIC"/>
    <property type="match status" value="1"/>
</dbReference>
<evidence type="ECO:0000256" key="1">
    <source>
        <dbReference type="ARBA" id="ARBA00004478"/>
    </source>
</evidence>
<feature type="transmembrane region" description="Helical" evidence="7">
    <location>
        <begin position="196"/>
        <end position="213"/>
    </location>
</feature>
<feature type="transmembrane region" description="Helical" evidence="7">
    <location>
        <begin position="248"/>
        <end position="270"/>
    </location>
</feature>
<gene>
    <name evidence="8" type="primary">TIC20-IV</name>
    <name evidence="8" type="ORF">CR513_24883</name>
</gene>
<keyword evidence="5 7" id="KW-1133">Transmembrane helix</keyword>
<comment type="similarity">
    <text evidence="2 7">Belongs to the Tic20 family.</text>
</comment>
<dbReference type="Pfam" id="PF16166">
    <property type="entry name" value="TIC20"/>
    <property type="match status" value="1"/>
</dbReference>
<dbReference type="AlphaFoldDB" id="A0A371GR31"/>
<keyword evidence="9" id="KW-1185">Reference proteome</keyword>
<feature type="transmembrane region" description="Helical" evidence="7">
    <location>
        <begin position="220"/>
        <end position="242"/>
    </location>
</feature>
<reference evidence="8" key="1">
    <citation type="submission" date="2018-05" db="EMBL/GenBank/DDBJ databases">
        <title>Draft genome of Mucuna pruriens seed.</title>
        <authorList>
            <person name="Nnadi N.E."/>
            <person name="Vos R."/>
            <person name="Hasami M.H."/>
            <person name="Devisetty U.K."/>
            <person name="Aguiy J.C."/>
        </authorList>
    </citation>
    <scope>NUCLEOTIDE SEQUENCE [LARGE SCALE GENOMIC DNA]</scope>
    <source>
        <strain evidence="8">JCA_2017</strain>
    </source>
</reference>
<dbReference type="STRING" id="157652.A0A371GR31"/>
<evidence type="ECO:0000256" key="2">
    <source>
        <dbReference type="ARBA" id="ARBA00009596"/>
    </source>
</evidence>
<sequence>MPEKGIEPAAAAVVVELVTIILWRRREKMAPQLAATHSSLLRIPPSSASLRRTFLSLSEILRNKDLIPERCTIINRKKNHAITAFAGNSIGKSAIQLTAVSSPLFADKETRLSLRLPMSRRCNSKIRGQAFIYHSSGFRIPANAEKPEWWWRTLSCVPYLIALQISATGFYLEPFFEKFPFFQNLIFYIPGAANRLPNWFPMLYCYVAIVWVVKNKDLPLIFRFHVMMGMLLELAMQILWISSNFMPIIHFKGTLGMYYWAGVALAYIFVSIRCIRCALLGTFVSIPVLSESAFLHSLFSLGGFQRPF</sequence>
<comment type="caution">
    <text evidence="8">The sequence shown here is derived from an EMBL/GenBank/DDBJ whole genome shotgun (WGS) entry which is preliminary data.</text>
</comment>
<keyword evidence="6 7" id="KW-0472">Membrane</keyword>
<dbReference type="GO" id="GO:0009706">
    <property type="term" value="C:chloroplast inner membrane"/>
    <property type="evidence" value="ECO:0007669"/>
    <property type="project" value="UniProtKB-SubCell"/>
</dbReference>
<comment type="caution">
    <text evidence="7">Lacks conserved residue(s) required for the propagation of feature annotation.</text>
</comment>
<protein>
    <recommendedName>
        <fullName evidence="7">Protein TIC 20</fullName>
    </recommendedName>
</protein>
<comment type="function">
    <text evidence="7">Involved in protein precursor import into chloroplasts.</text>
</comment>
<feature type="transmembrane region" description="Helical" evidence="7">
    <location>
        <begin position="156"/>
        <end position="176"/>
    </location>
</feature>
<dbReference type="Proteomes" id="UP000257109">
    <property type="component" value="Unassembled WGS sequence"/>
</dbReference>
<proteinExistence type="inferred from homology"/>
<dbReference type="OrthoDB" id="602284at2759"/>
<accession>A0A371GR31</accession>
<feature type="transmembrane region" description="Helical" evidence="7">
    <location>
        <begin position="277"/>
        <end position="299"/>
    </location>
</feature>